<dbReference type="SUPFAM" id="SSF52113">
    <property type="entry name" value="BRCT domain"/>
    <property type="match status" value="3"/>
</dbReference>
<dbReference type="SMART" id="SM00292">
    <property type="entry name" value="BRCT"/>
    <property type="match status" value="4"/>
</dbReference>
<feature type="compositionally biased region" description="Basic and acidic residues" evidence="5">
    <location>
        <begin position="311"/>
        <end position="326"/>
    </location>
</feature>
<feature type="compositionally biased region" description="Basic residues" evidence="5">
    <location>
        <begin position="798"/>
        <end position="813"/>
    </location>
</feature>
<feature type="region of interest" description="Disordered" evidence="5">
    <location>
        <begin position="437"/>
        <end position="457"/>
    </location>
</feature>
<feature type="domain" description="BRCT" evidence="7">
    <location>
        <begin position="950"/>
        <end position="1032"/>
    </location>
</feature>
<proteinExistence type="predicted"/>
<feature type="compositionally biased region" description="Basic residues" evidence="5">
    <location>
        <begin position="887"/>
        <end position="896"/>
    </location>
</feature>
<dbReference type="EMBL" id="JAVIJP010000005">
    <property type="protein sequence ID" value="KAL3652917.1"/>
    <property type="molecule type" value="Genomic_DNA"/>
</dbReference>
<sequence>MLESKQPVAYDDPSKTFIGVRFVLIGFDSIKEQKVRLKLLECGGVDAVNYGPDCNHVIVDKLVYDDPMCDAARRDGKTLVNGLWVDHSFDVGMPVDPSSVMYSPMKDLNGIPGAKSLVVCLTGYQRQDRDDIMTMVGLMGANFSKPLVANKVTHLICYKFEGEKYELAKKMKKIKLVNHRWLEDCLKAWELLPEADYDKSGYELEMMAEAKDSEEETEDVATTVIDFGRQNVISPQNTRVENENLHHSPVMHGISRNILHFSASRSPVNFGETSRTRLTPGREEIHDKHLKMSIPRENISEKFKIVSASEATEKSNKSPDADDSKLSSKSRSKNTTPRKPIESSSDSPSALNVNKFDYGVKTPLRGISSSHEEGQTAKLPSHSKSRGGSKSPMLSPDMFCDNEGQTAKSPDKSKATAARGGSKSMMLNFVVGGEDEGQIAKSPKKSKITVSRGSSKSPKLNLDIIGEDEGQTAKLTKKSKMAVLRDGSKSPLLSREIVGDNVGQTIISPSKSKMTVSRGNFESPMLNFDIDCGIETPGDKDQAEKLASKRKTTVSRGGSKSPIPSRAPKIIMESELATRSVDIALKTMGSCSGKEASLAPKETLGDSRKRLKRQTLPDLETNNNLSGGIEIRQSVIQSTEPPSEKRDSGMEKTDAQDDLDSANEENTGAKSKPLKRKLLAKKTLGSKRAISTGSTMKLKGALTLQKDILQNKCLTRPNRAVAMEDIVDDKTQAPNEKIENEFVIGSNNELLAEAESPQIKKGDINSENSIEAGKAVSSKKTKLAKTKVKSDAGEKKTTNGKKRPLANTKKNKSKNSGEEVEKDEKQDSREGVSGNEENVVLNGKTKKRPAKKLKSSSELEKENNTATVTLQKGVSGNEENAVLDGKTKKRPTKKLKGSTDLEKENNPATVTPQSTNKKLLKNGSKACMTDLGVGKSSHNKVEMKAEPACFIVSGHRLQRKDFLQLIRRLKGRVCRDSHSWSYQATHFVVPDPIKRTEKFFAAAASGSWILKTDYLAASNEAGKLLYEEPYEWHKKSLTEDGAINLEAPRKWRLLREKTGHGAFYGMRIVIYGECIAPPLDTLKRVIKAGDGTILATSPPYTRFFGSRIDFAIVSPGMPRVDMWVQEFLKHEVPCIVADYLVEYVCKPGYSLDKHVQYNTHAWAKKSLENHVKRVEEVVEDVQTPECVDDVACKICRSRDRGDEMLICGDESGGSGCGVGTHIDCLDPPLEDVPEDDWFCSDCSVKSESKKSVGKKSSKKRASKTKK</sequence>
<dbReference type="PROSITE" id="PS50016">
    <property type="entry name" value="ZF_PHD_2"/>
    <property type="match status" value="1"/>
</dbReference>
<dbReference type="Gene3D" id="3.30.40.10">
    <property type="entry name" value="Zinc/RING finger domain, C3HC4 (zinc finger)"/>
    <property type="match status" value="1"/>
</dbReference>
<feature type="region of interest" description="Disordered" evidence="5">
    <location>
        <begin position="547"/>
        <end position="566"/>
    </location>
</feature>
<feature type="compositionally biased region" description="Basic and acidic residues" evidence="5">
    <location>
        <begin position="815"/>
        <end position="830"/>
    </location>
</feature>
<dbReference type="GO" id="GO:0008270">
    <property type="term" value="F:zinc ion binding"/>
    <property type="evidence" value="ECO:0007669"/>
    <property type="project" value="UniProtKB-KW"/>
</dbReference>
<dbReference type="Pfam" id="PF00533">
    <property type="entry name" value="BRCT"/>
    <property type="match status" value="1"/>
</dbReference>
<feature type="compositionally biased region" description="Basic and acidic residues" evidence="5">
    <location>
        <begin position="642"/>
        <end position="655"/>
    </location>
</feature>
<dbReference type="Gene3D" id="3.40.50.10190">
    <property type="entry name" value="BRCT domain"/>
    <property type="match status" value="4"/>
</dbReference>
<evidence type="ECO:0000256" key="4">
    <source>
        <dbReference type="PROSITE-ProRule" id="PRU00146"/>
    </source>
</evidence>
<dbReference type="Pfam" id="PF00628">
    <property type="entry name" value="PHD"/>
    <property type="match status" value="1"/>
</dbReference>
<reference evidence="9" key="1">
    <citation type="journal article" date="2024" name="IScience">
        <title>Strigolactones Initiate the Formation of Haustorium-like Structures in Castilleja.</title>
        <authorList>
            <person name="Buerger M."/>
            <person name="Peterson D."/>
            <person name="Chory J."/>
        </authorList>
    </citation>
    <scope>NUCLEOTIDE SEQUENCE [LARGE SCALE GENOMIC DNA]</scope>
</reference>
<feature type="compositionally biased region" description="Polar residues" evidence="5">
    <location>
        <begin position="864"/>
        <end position="878"/>
    </location>
</feature>
<evidence type="ECO:0000256" key="2">
    <source>
        <dbReference type="ARBA" id="ARBA00022771"/>
    </source>
</evidence>
<feature type="region of interest" description="Disordered" evidence="5">
    <location>
        <begin position="771"/>
        <end position="915"/>
    </location>
</feature>
<feature type="region of interest" description="Disordered" evidence="5">
    <location>
        <begin position="308"/>
        <end position="420"/>
    </location>
</feature>
<dbReference type="CDD" id="cd17738">
    <property type="entry name" value="BRCT_TopBP1_rpt7"/>
    <property type="match status" value="1"/>
</dbReference>
<feature type="compositionally biased region" description="Polar residues" evidence="5">
    <location>
        <begin position="448"/>
        <end position="457"/>
    </location>
</feature>
<evidence type="ECO:0000313" key="8">
    <source>
        <dbReference type="EMBL" id="KAL3652917.1"/>
    </source>
</evidence>
<name>A0ABD3EF53_9LAMI</name>
<dbReference type="InterPro" id="IPR044254">
    <property type="entry name" value="At4g02110-like"/>
</dbReference>
<feature type="compositionally biased region" description="Polar residues" evidence="5">
    <location>
        <begin position="906"/>
        <end position="915"/>
    </location>
</feature>
<feature type="region of interest" description="Disordered" evidence="5">
    <location>
        <begin position="591"/>
        <end position="677"/>
    </location>
</feature>
<dbReference type="InterPro" id="IPR011011">
    <property type="entry name" value="Znf_FYVE_PHD"/>
</dbReference>
<feature type="domain" description="BRCT" evidence="7">
    <location>
        <begin position="115"/>
        <end position="199"/>
    </location>
</feature>
<feature type="compositionally biased region" description="Polar residues" evidence="5">
    <location>
        <begin position="334"/>
        <end position="352"/>
    </location>
</feature>
<feature type="compositionally biased region" description="Basic residues" evidence="5">
    <location>
        <begin position="844"/>
        <end position="854"/>
    </location>
</feature>
<evidence type="ECO:0000256" key="3">
    <source>
        <dbReference type="ARBA" id="ARBA00022833"/>
    </source>
</evidence>
<evidence type="ECO:0008006" key="10">
    <source>
        <dbReference type="Google" id="ProtNLM"/>
    </source>
</evidence>
<keyword evidence="1" id="KW-0479">Metal-binding</keyword>
<feature type="compositionally biased region" description="Basic residues" evidence="5">
    <location>
        <begin position="1251"/>
        <end position="1266"/>
    </location>
</feature>
<dbReference type="Proteomes" id="UP001632038">
    <property type="component" value="Unassembled WGS sequence"/>
</dbReference>
<evidence type="ECO:0000256" key="5">
    <source>
        <dbReference type="SAM" id="MobiDB-lite"/>
    </source>
</evidence>
<dbReference type="PANTHER" id="PTHR47181">
    <property type="entry name" value="BRCA1 C TERMINUS DOMAIN CONTAINING PROTEIN, EXPRESSED"/>
    <property type="match status" value="1"/>
</dbReference>
<protein>
    <recommendedName>
        <fullName evidence="10">BRCT domain-containing protein</fullName>
    </recommendedName>
</protein>
<gene>
    <name evidence="8" type="ORF">CASFOL_002598</name>
</gene>
<dbReference type="InterPro" id="IPR013083">
    <property type="entry name" value="Znf_RING/FYVE/PHD"/>
</dbReference>
<dbReference type="CDD" id="cd17730">
    <property type="entry name" value="BRCT_PAXIP1_rpt4"/>
    <property type="match status" value="1"/>
</dbReference>
<dbReference type="AlphaFoldDB" id="A0ABD3EF53"/>
<keyword evidence="9" id="KW-1185">Reference proteome</keyword>
<evidence type="ECO:0000259" key="6">
    <source>
        <dbReference type="PROSITE" id="PS50016"/>
    </source>
</evidence>
<dbReference type="InterPro" id="IPR019787">
    <property type="entry name" value="Znf_PHD-finger"/>
</dbReference>
<comment type="caution">
    <text evidence="8">The sequence shown here is derived from an EMBL/GenBank/DDBJ whole genome shotgun (WGS) entry which is preliminary data.</text>
</comment>
<feature type="domain" description="PHD-type" evidence="6">
    <location>
        <begin position="1189"/>
        <end position="1245"/>
    </location>
</feature>
<dbReference type="PROSITE" id="PS50172">
    <property type="entry name" value="BRCT"/>
    <property type="match status" value="2"/>
</dbReference>
<evidence type="ECO:0000259" key="7">
    <source>
        <dbReference type="PROSITE" id="PS50172"/>
    </source>
</evidence>
<feature type="region of interest" description="Disordered" evidence="5">
    <location>
        <begin position="1243"/>
        <end position="1266"/>
    </location>
</feature>
<evidence type="ECO:0000313" key="9">
    <source>
        <dbReference type="Proteomes" id="UP001632038"/>
    </source>
</evidence>
<accession>A0ABD3EF53</accession>
<dbReference type="PANTHER" id="PTHR47181:SF2">
    <property type="entry name" value="BRCA1 C TERMINUS DOMAIN CONTAINING PROTEIN, EXPRESSED"/>
    <property type="match status" value="1"/>
</dbReference>
<feature type="compositionally biased region" description="Basic and acidic residues" evidence="5">
    <location>
        <begin position="788"/>
        <end position="797"/>
    </location>
</feature>
<keyword evidence="2 4" id="KW-0863">Zinc-finger</keyword>
<feature type="compositionally biased region" description="Basic residues" evidence="5">
    <location>
        <begin position="777"/>
        <end position="787"/>
    </location>
</feature>
<keyword evidence="3" id="KW-0862">Zinc</keyword>
<dbReference type="SUPFAM" id="SSF57903">
    <property type="entry name" value="FYVE/PHD zinc finger"/>
    <property type="match status" value="1"/>
</dbReference>
<evidence type="ECO:0000256" key="1">
    <source>
        <dbReference type="ARBA" id="ARBA00022723"/>
    </source>
</evidence>
<dbReference type="InterPro" id="IPR001965">
    <property type="entry name" value="Znf_PHD"/>
</dbReference>
<dbReference type="SMART" id="SM00249">
    <property type="entry name" value="PHD"/>
    <property type="match status" value="1"/>
</dbReference>
<dbReference type="Pfam" id="PF12738">
    <property type="entry name" value="PTCB-BRCT"/>
    <property type="match status" value="1"/>
</dbReference>
<dbReference type="InterPro" id="IPR036420">
    <property type="entry name" value="BRCT_dom_sf"/>
</dbReference>
<organism evidence="8 9">
    <name type="scientific">Castilleja foliolosa</name>
    <dbReference type="NCBI Taxonomy" id="1961234"/>
    <lineage>
        <taxon>Eukaryota</taxon>
        <taxon>Viridiplantae</taxon>
        <taxon>Streptophyta</taxon>
        <taxon>Embryophyta</taxon>
        <taxon>Tracheophyta</taxon>
        <taxon>Spermatophyta</taxon>
        <taxon>Magnoliopsida</taxon>
        <taxon>eudicotyledons</taxon>
        <taxon>Gunneridae</taxon>
        <taxon>Pentapetalae</taxon>
        <taxon>asterids</taxon>
        <taxon>lamiids</taxon>
        <taxon>Lamiales</taxon>
        <taxon>Orobanchaceae</taxon>
        <taxon>Pedicularideae</taxon>
        <taxon>Castillejinae</taxon>
        <taxon>Castilleja</taxon>
    </lineage>
</organism>
<dbReference type="InterPro" id="IPR001357">
    <property type="entry name" value="BRCT_dom"/>
</dbReference>